<evidence type="ECO:0000313" key="2">
    <source>
        <dbReference type="Proteomes" id="UP001186041"/>
    </source>
</evidence>
<dbReference type="Proteomes" id="UP001186041">
    <property type="component" value="Unassembled WGS sequence"/>
</dbReference>
<dbReference type="AlphaFoldDB" id="A0AAE4VIX3"/>
<dbReference type="RefSeq" id="WP_242413745.1">
    <property type="nucleotide sequence ID" value="NZ_JACKTK010000001.1"/>
</dbReference>
<accession>A0AAE4VIX3</accession>
<gene>
    <name evidence="1" type="ORF">R4485_36050</name>
</gene>
<name>A0AAE4VIX3_MYCFO</name>
<proteinExistence type="predicted"/>
<organism evidence="1 2">
    <name type="scientific">Mycolicibacterium fortuitum</name>
    <name type="common">Mycobacterium fortuitum</name>
    <dbReference type="NCBI Taxonomy" id="1766"/>
    <lineage>
        <taxon>Bacteria</taxon>
        <taxon>Bacillati</taxon>
        <taxon>Actinomycetota</taxon>
        <taxon>Actinomycetes</taxon>
        <taxon>Mycobacteriales</taxon>
        <taxon>Mycobacteriaceae</taxon>
        <taxon>Mycolicibacterium</taxon>
    </lineage>
</organism>
<comment type="caution">
    <text evidence="1">The sequence shown here is derived from an EMBL/GenBank/DDBJ whole genome shotgun (WGS) entry which is preliminary data.</text>
</comment>
<dbReference type="EMBL" id="JAWLVV010000080">
    <property type="protein sequence ID" value="MDV7295568.1"/>
    <property type="molecule type" value="Genomic_DNA"/>
</dbReference>
<sequence length="48" mass="5535">MDQYLRLLPIEPGPQRHDPDVCWIIVVGDPAGWAVCHEHVDSWQFGNH</sequence>
<protein>
    <submittedName>
        <fullName evidence="1">Uncharacterized protein</fullName>
    </submittedName>
</protein>
<reference evidence="1" key="1">
    <citation type="submission" date="2023-10" db="EMBL/GenBank/DDBJ databases">
        <title>Mycolicibacterium fortuitum clinical isolates causing pulmonary infections in humans.</title>
        <authorList>
            <person name="Mejia-Ponce P.M."/>
            <person name="Zenteno-Cuevas R."/>
            <person name="Licona-Cassani C."/>
        </authorList>
    </citation>
    <scope>NUCLEOTIDE SEQUENCE</scope>
    <source>
        <strain evidence="1">M8</strain>
    </source>
</reference>
<evidence type="ECO:0000313" key="1">
    <source>
        <dbReference type="EMBL" id="MDV7295568.1"/>
    </source>
</evidence>